<organism evidence="1 2">
    <name type="scientific">Dehalogenimonas etheniformans</name>
    <dbReference type="NCBI Taxonomy" id="1536648"/>
    <lineage>
        <taxon>Bacteria</taxon>
        <taxon>Bacillati</taxon>
        <taxon>Chloroflexota</taxon>
        <taxon>Dehalococcoidia</taxon>
        <taxon>Dehalococcoidales</taxon>
        <taxon>Dehalococcoidaceae</taxon>
        <taxon>Dehalogenimonas</taxon>
    </lineage>
</organism>
<accession>A0A2P5P5X4</accession>
<dbReference type="EMBL" id="JQAN02000011">
    <property type="protein sequence ID" value="PPD57687.1"/>
    <property type="molecule type" value="Genomic_DNA"/>
</dbReference>
<name>A0A2P5P5X4_9CHLR</name>
<gene>
    <name evidence="1" type="ORF">JP09_008065</name>
</gene>
<proteinExistence type="predicted"/>
<protein>
    <submittedName>
        <fullName evidence="1">Uncharacterized protein</fullName>
    </submittedName>
</protein>
<dbReference type="AlphaFoldDB" id="A0A2P5P5X4"/>
<comment type="caution">
    <text evidence="1">The sequence shown here is derived from an EMBL/GenBank/DDBJ whole genome shotgun (WGS) entry which is preliminary data.</text>
</comment>
<dbReference type="Proteomes" id="UP000235653">
    <property type="component" value="Unassembled WGS sequence"/>
</dbReference>
<reference evidence="1 2" key="1">
    <citation type="journal article" date="2017" name="ISME J.">
        <title>Grape pomace compost harbors organohalide-respiring Dehalogenimonas species with novel reductive dehalogenase genes.</title>
        <authorList>
            <person name="Yang Y."/>
            <person name="Higgins S.A."/>
            <person name="Yan J."/>
            <person name="Simsir B."/>
            <person name="Chourey K."/>
            <person name="Iyer R."/>
            <person name="Hettich R.L."/>
            <person name="Baldwin B."/>
            <person name="Ogles D.M."/>
            <person name="Loffler F.E."/>
        </authorList>
    </citation>
    <scope>NUCLEOTIDE SEQUENCE [LARGE SCALE GENOMIC DNA]</scope>
    <source>
        <strain evidence="1 2">GP</strain>
    </source>
</reference>
<evidence type="ECO:0000313" key="2">
    <source>
        <dbReference type="Proteomes" id="UP000235653"/>
    </source>
</evidence>
<sequence>MVPIQPMISRQEFMNLMSASVSPKIETPRLPFIYTAMDEACFIQAQQILAVIRRKNRPIVKRSFSEWAV</sequence>
<keyword evidence="2" id="KW-1185">Reference proteome</keyword>
<evidence type="ECO:0000313" key="1">
    <source>
        <dbReference type="EMBL" id="PPD57687.1"/>
    </source>
</evidence>